<dbReference type="Pfam" id="PF24722">
    <property type="entry name" value="DUF7674"/>
    <property type="match status" value="1"/>
</dbReference>
<protein>
    <recommendedName>
        <fullName evidence="1">DUF7674 domain-containing protein</fullName>
    </recommendedName>
</protein>
<dbReference type="Proteomes" id="UP000831019">
    <property type="component" value="Chromosome"/>
</dbReference>
<keyword evidence="3" id="KW-1185">Reference proteome</keyword>
<organism evidence="2 3">
    <name type="scientific">Sulfitobacter dubius</name>
    <dbReference type="NCBI Taxonomy" id="218673"/>
    <lineage>
        <taxon>Bacteria</taxon>
        <taxon>Pseudomonadati</taxon>
        <taxon>Pseudomonadota</taxon>
        <taxon>Alphaproteobacteria</taxon>
        <taxon>Rhodobacterales</taxon>
        <taxon>Roseobacteraceae</taxon>
        <taxon>Sulfitobacter</taxon>
    </lineage>
</organism>
<evidence type="ECO:0000259" key="1">
    <source>
        <dbReference type="Pfam" id="PF24722"/>
    </source>
</evidence>
<accession>A0ABY3ZP31</accession>
<dbReference type="EMBL" id="CP085144">
    <property type="protein sequence ID" value="UOA15494.1"/>
    <property type="molecule type" value="Genomic_DNA"/>
</dbReference>
<dbReference type="InterPro" id="IPR056091">
    <property type="entry name" value="DUF7674"/>
</dbReference>
<name>A0ABY3ZP31_9RHOB</name>
<feature type="domain" description="DUF7674" evidence="1">
    <location>
        <begin position="40"/>
        <end position="150"/>
    </location>
</feature>
<reference evidence="3" key="1">
    <citation type="journal article" date="2022" name="Microorganisms">
        <title>Beyond the ABCs#Discovery of Three New Plasmid Types in Rhodobacterales (RepQ, RepY, RepW).</title>
        <authorList>
            <person name="Freese H.M."/>
            <person name="Ringel V."/>
            <person name="Overmann J."/>
            <person name="Petersen J."/>
        </authorList>
    </citation>
    <scope>NUCLEOTIDE SEQUENCE [LARGE SCALE GENOMIC DNA]</scope>
    <source>
        <strain evidence="3">DSM 109990</strain>
    </source>
</reference>
<proteinExistence type="predicted"/>
<evidence type="ECO:0000313" key="3">
    <source>
        <dbReference type="Proteomes" id="UP000831019"/>
    </source>
</evidence>
<sequence>MFQNPDVRNLTDASGRTKVSGVTVHRLLMRSVVSVLEMYHDFRKQFPKLTRATDAKHLQIWGSVDDDTAYVWFESLAAAINDQMGDEKQRTDIASVFTYFQGQLRAGSHEVENCIEVSFIENLFWEVKPSFATSVWPQLPKSMQRLYLNFHGRPPTQE</sequence>
<evidence type="ECO:0000313" key="2">
    <source>
        <dbReference type="EMBL" id="UOA15494.1"/>
    </source>
</evidence>
<gene>
    <name evidence="2" type="ORF">DSM109990_02335</name>
</gene>